<evidence type="ECO:0000256" key="1">
    <source>
        <dbReference type="ARBA" id="ARBA00023015"/>
    </source>
</evidence>
<dbReference type="InterPro" id="IPR013324">
    <property type="entry name" value="RNA_pol_sigma_r3/r4-like"/>
</dbReference>
<dbReference type="EMBL" id="BMNW01000024">
    <property type="protein sequence ID" value="GGM31407.1"/>
    <property type="molecule type" value="Genomic_DNA"/>
</dbReference>
<comment type="caution">
    <text evidence="4">The sequence shown here is derived from an EMBL/GenBank/DDBJ whole genome shotgun (WGS) entry which is preliminary data.</text>
</comment>
<proteinExistence type="predicted"/>
<keyword evidence="1" id="KW-0805">Transcription regulation</keyword>
<keyword evidence="2" id="KW-0804">Transcription</keyword>
<dbReference type="InterPro" id="IPR053721">
    <property type="entry name" value="Fimbrial_Adhesin_Reg"/>
</dbReference>
<evidence type="ECO:0000313" key="4">
    <source>
        <dbReference type="EMBL" id="GGM31407.1"/>
    </source>
</evidence>
<dbReference type="Gene3D" id="1.10.10.2690">
    <property type="match status" value="1"/>
</dbReference>
<dbReference type="Pfam" id="PF16509">
    <property type="entry name" value="KORA"/>
    <property type="match status" value="1"/>
</dbReference>
<feature type="domain" description="TrfB transcriptional repressor protein" evidence="3">
    <location>
        <begin position="21"/>
        <end position="104"/>
    </location>
</feature>
<keyword evidence="5" id="KW-1185">Reference proteome</keyword>
<dbReference type="SUPFAM" id="SSF88659">
    <property type="entry name" value="Sigma3 and sigma4 domains of RNA polymerase sigma factors"/>
    <property type="match status" value="1"/>
</dbReference>
<gene>
    <name evidence="4" type="ORF">GCM10009425_47590</name>
</gene>
<accession>A0ABQ2H4I5</accession>
<organism evidence="4 5">
    <name type="scientific">Pseudomonas asuensis</name>
    <dbReference type="NCBI Taxonomy" id="1825787"/>
    <lineage>
        <taxon>Bacteria</taxon>
        <taxon>Pseudomonadati</taxon>
        <taxon>Pseudomonadota</taxon>
        <taxon>Gammaproteobacteria</taxon>
        <taxon>Pseudomonadales</taxon>
        <taxon>Pseudomonadaceae</taxon>
        <taxon>Pseudomonas</taxon>
    </lineage>
</organism>
<dbReference type="Proteomes" id="UP000616499">
    <property type="component" value="Unassembled WGS sequence"/>
</dbReference>
<protein>
    <recommendedName>
        <fullName evidence="3">TrfB transcriptional repressor protein domain-containing protein</fullName>
    </recommendedName>
</protein>
<evidence type="ECO:0000259" key="3">
    <source>
        <dbReference type="Pfam" id="PF16509"/>
    </source>
</evidence>
<name>A0ABQ2H4I5_9PSED</name>
<evidence type="ECO:0000313" key="5">
    <source>
        <dbReference type="Proteomes" id="UP000616499"/>
    </source>
</evidence>
<reference evidence="5" key="1">
    <citation type="journal article" date="2019" name="Int. J. Syst. Evol. Microbiol.">
        <title>The Global Catalogue of Microorganisms (GCM) 10K type strain sequencing project: providing services to taxonomists for standard genome sequencing and annotation.</title>
        <authorList>
            <consortium name="The Broad Institute Genomics Platform"/>
            <consortium name="The Broad Institute Genome Sequencing Center for Infectious Disease"/>
            <person name="Wu L."/>
            <person name="Ma J."/>
        </authorList>
    </citation>
    <scope>NUCLEOTIDE SEQUENCE [LARGE SCALE GENOMIC DNA]</scope>
    <source>
        <strain evidence="5">JCM 13501</strain>
    </source>
</reference>
<dbReference type="InterPro" id="IPR032428">
    <property type="entry name" value="TrfB"/>
</dbReference>
<evidence type="ECO:0000256" key="2">
    <source>
        <dbReference type="ARBA" id="ARBA00023163"/>
    </source>
</evidence>
<sequence length="118" mass="13615">MELVWSTRGQQMRKREPLSPEEFDLLRPHFGARWKPANIEAMRQILVEGCKQKDIAAELDVTEKAVSQMVKKTYEMHVKYGAKPSGWVTVFVTLPPELAEHVKQMEHTARENLANKGR</sequence>